<dbReference type="Pfam" id="PF00440">
    <property type="entry name" value="TetR_N"/>
    <property type="match status" value="1"/>
</dbReference>
<dbReference type="Gene3D" id="1.10.357.10">
    <property type="entry name" value="Tetracycline Repressor, domain 2"/>
    <property type="match status" value="1"/>
</dbReference>
<dbReference type="InterPro" id="IPR050624">
    <property type="entry name" value="HTH-type_Tx_Regulator"/>
</dbReference>
<dbReference type="InterPro" id="IPR009057">
    <property type="entry name" value="Homeodomain-like_sf"/>
</dbReference>
<dbReference type="InterPro" id="IPR039532">
    <property type="entry name" value="TetR_C_Firmicutes"/>
</dbReference>
<keyword evidence="1 2" id="KW-0238">DNA-binding</keyword>
<gene>
    <name evidence="4" type="ORF">Ani05nite_02560</name>
</gene>
<organism evidence="4 5">
    <name type="scientific">Actinoplanes nipponensis</name>
    <dbReference type="NCBI Taxonomy" id="135950"/>
    <lineage>
        <taxon>Bacteria</taxon>
        <taxon>Bacillati</taxon>
        <taxon>Actinomycetota</taxon>
        <taxon>Actinomycetes</taxon>
        <taxon>Micromonosporales</taxon>
        <taxon>Micromonosporaceae</taxon>
        <taxon>Actinoplanes</taxon>
    </lineage>
</organism>
<dbReference type="Proteomes" id="UP000647172">
    <property type="component" value="Unassembled WGS sequence"/>
</dbReference>
<dbReference type="RefSeq" id="WP_203763213.1">
    <property type="nucleotide sequence ID" value="NZ_BOMQ01000007.1"/>
</dbReference>
<evidence type="ECO:0000256" key="1">
    <source>
        <dbReference type="ARBA" id="ARBA00023125"/>
    </source>
</evidence>
<sequence>MAELDRRVRRTRRLLQEALVALIEERGYERLTVQEVLDRADVGRSTFYSHFRDKDSLFMSCFDDLRDDLRSELDAITEGHAGPAGARPVAVIFAHADRNRPVYRAVCGRAGGTAFTHRLQRLFAGLLHEHLASAGTRLPVELVAEFHAGALLGALVWWVRQDFPYGPKEMAEMCRQLTAAGVQAGLEREHN</sequence>
<dbReference type="PANTHER" id="PTHR43479:SF7">
    <property type="entry name" value="TETR-FAMILY TRANSCRIPTIONAL REGULATOR"/>
    <property type="match status" value="1"/>
</dbReference>
<reference evidence="4" key="1">
    <citation type="submission" date="2021-01" db="EMBL/GenBank/DDBJ databases">
        <title>Whole genome shotgun sequence of Actinoplanes nipponensis NBRC 14063.</title>
        <authorList>
            <person name="Komaki H."/>
            <person name="Tamura T."/>
        </authorList>
    </citation>
    <scope>NUCLEOTIDE SEQUENCE</scope>
    <source>
        <strain evidence="4">NBRC 14063</strain>
    </source>
</reference>
<dbReference type="PANTHER" id="PTHR43479">
    <property type="entry name" value="ACREF/ENVCD OPERON REPRESSOR-RELATED"/>
    <property type="match status" value="1"/>
</dbReference>
<evidence type="ECO:0000313" key="5">
    <source>
        <dbReference type="Proteomes" id="UP000647172"/>
    </source>
</evidence>
<keyword evidence="5" id="KW-1185">Reference proteome</keyword>
<evidence type="ECO:0000313" key="4">
    <source>
        <dbReference type="EMBL" id="GIE46722.1"/>
    </source>
</evidence>
<accession>A0A919JD56</accession>
<comment type="caution">
    <text evidence="4">The sequence shown here is derived from an EMBL/GenBank/DDBJ whole genome shotgun (WGS) entry which is preliminary data.</text>
</comment>
<dbReference type="PROSITE" id="PS50977">
    <property type="entry name" value="HTH_TETR_2"/>
    <property type="match status" value="1"/>
</dbReference>
<dbReference type="SUPFAM" id="SSF46689">
    <property type="entry name" value="Homeodomain-like"/>
    <property type="match status" value="1"/>
</dbReference>
<protein>
    <submittedName>
        <fullName evidence="4">TetR family transcriptional regulator</fullName>
    </submittedName>
</protein>
<feature type="DNA-binding region" description="H-T-H motif" evidence="2">
    <location>
        <begin position="32"/>
        <end position="51"/>
    </location>
</feature>
<dbReference type="PRINTS" id="PR00455">
    <property type="entry name" value="HTHTETR"/>
</dbReference>
<evidence type="ECO:0000259" key="3">
    <source>
        <dbReference type="PROSITE" id="PS50977"/>
    </source>
</evidence>
<dbReference type="EMBL" id="BOMQ01000007">
    <property type="protein sequence ID" value="GIE46722.1"/>
    <property type="molecule type" value="Genomic_DNA"/>
</dbReference>
<dbReference type="GO" id="GO:0003677">
    <property type="term" value="F:DNA binding"/>
    <property type="evidence" value="ECO:0007669"/>
    <property type="project" value="UniProtKB-UniRule"/>
</dbReference>
<dbReference type="Pfam" id="PF14278">
    <property type="entry name" value="TetR_C_8"/>
    <property type="match status" value="1"/>
</dbReference>
<feature type="domain" description="HTH tetR-type" evidence="3">
    <location>
        <begin position="9"/>
        <end position="69"/>
    </location>
</feature>
<proteinExistence type="predicted"/>
<name>A0A919JD56_9ACTN</name>
<dbReference type="InterPro" id="IPR001647">
    <property type="entry name" value="HTH_TetR"/>
</dbReference>
<dbReference type="AlphaFoldDB" id="A0A919JD56"/>
<evidence type="ECO:0000256" key="2">
    <source>
        <dbReference type="PROSITE-ProRule" id="PRU00335"/>
    </source>
</evidence>